<dbReference type="InterPro" id="IPR050564">
    <property type="entry name" value="F420-G6PD/mer"/>
</dbReference>
<reference evidence="3 4" key="1">
    <citation type="submission" date="2016-10" db="EMBL/GenBank/DDBJ databases">
        <authorList>
            <person name="de Groot N.N."/>
        </authorList>
    </citation>
    <scope>NUCLEOTIDE SEQUENCE [LARGE SCALE GENOMIC DNA]</scope>
    <source>
        <strain evidence="3 4">DSM 44993</strain>
    </source>
</reference>
<accession>A0A1H8YPW2</accession>
<dbReference type="OrthoDB" id="4760590at2"/>
<dbReference type="NCBIfam" id="TIGR03620">
    <property type="entry name" value="F420_MSMEG_4141"/>
    <property type="match status" value="1"/>
</dbReference>
<evidence type="ECO:0000256" key="1">
    <source>
        <dbReference type="ARBA" id="ARBA00023002"/>
    </source>
</evidence>
<evidence type="ECO:0000259" key="2">
    <source>
        <dbReference type="Pfam" id="PF00296"/>
    </source>
</evidence>
<proteinExistence type="predicted"/>
<dbReference type="EMBL" id="FOEF01000035">
    <property type="protein sequence ID" value="SEP54031.1"/>
    <property type="molecule type" value="Genomic_DNA"/>
</dbReference>
<dbReference type="Gene3D" id="3.20.20.30">
    <property type="entry name" value="Luciferase-like domain"/>
    <property type="match status" value="1"/>
</dbReference>
<organism evidence="3 4">
    <name type="scientific">Amycolatopsis saalfeldensis</name>
    <dbReference type="NCBI Taxonomy" id="394193"/>
    <lineage>
        <taxon>Bacteria</taxon>
        <taxon>Bacillati</taxon>
        <taxon>Actinomycetota</taxon>
        <taxon>Actinomycetes</taxon>
        <taxon>Pseudonocardiales</taxon>
        <taxon>Pseudonocardiaceae</taxon>
        <taxon>Amycolatopsis</taxon>
    </lineage>
</organism>
<dbReference type="PANTHER" id="PTHR43244:SF1">
    <property type="entry name" value="5,10-METHYLENETETRAHYDROMETHANOPTERIN REDUCTASE"/>
    <property type="match status" value="1"/>
</dbReference>
<dbReference type="Pfam" id="PF00296">
    <property type="entry name" value="Bac_luciferase"/>
    <property type="match status" value="1"/>
</dbReference>
<dbReference type="GO" id="GO:0016705">
    <property type="term" value="F:oxidoreductase activity, acting on paired donors, with incorporation or reduction of molecular oxygen"/>
    <property type="evidence" value="ECO:0007669"/>
    <property type="project" value="InterPro"/>
</dbReference>
<dbReference type="InterPro" id="IPR011251">
    <property type="entry name" value="Luciferase-like_dom"/>
</dbReference>
<sequence length="302" mass="32501">MTLLEDTRARLGAIGAWLPSAPLAPPPDIERAATRRLAALGYRSAWSGEGPGTREVFAHFGDLLASVPDVVLGTGIANLWSRPGRTAEKGGATLARAYPGRFVLGIGAGHEFQAAKFGEPYRPLERMRDYLSEMDASATENPSPVAFPRVLAAVGPKMLALARDHADGAHPFAQPFRHTPYAREILGPDKLLIPQQTVLLGSREEARASVRRSVALSREHNVKAYIAGWKRLGFTDADINGPSDRFVDDYLVWGDARTIAKRLGELLDAGADHVLVTPSAGPFESIVDALAELAPTLAEVTR</sequence>
<dbReference type="PANTHER" id="PTHR43244">
    <property type="match status" value="1"/>
</dbReference>
<dbReference type="AlphaFoldDB" id="A0A1H8YPW2"/>
<dbReference type="InterPro" id="IPR019922">
    <property type="entry name" value="Lucif-like_OxRdatse_MSMEG_4141"/>
</dbReference>
<name>A0A1H8YPW2_9PSEU</name>
<dbReference type="Proteomes" id="UP000198582">
    <property type="component" value="Unassembled WGS sequence"/>
</dbReference>
<evidence type="ECO:0000313" key="4">
    <source>
        <dbReference type="Proteomes" id="UP000198582"/>
    </source>
</evidence>
<keyword evidence="4" id="KW-1185">Reference proteome</keyword>
<keyword evidence="1" id="KW-0560">Oxidoreductase</keyword>
<feature type="domain" description="Luciferase-like" evidence="2">
    <location>
        <begin position="25"/>
        <end position="273"/>
    </location>
</feature>
<protein>
    <submittedName>
        <fullName evidence="3">Probable F420-dependent oxidoreductase, MSMEG_4141 family</fullName>
    </submittedName>
</protein>
<evidence type="ECO:0000313" key="3">
    <source>
        <dbReference type="EMBL" id="SEP54031.1"/>
    </source>
</evidence>
<gene>
    <name evidence="3" type="ORF">SAMN04489732_13533</name>
</gene>
<dbReference type="SUPFAM" id="SSF51679">
    <property type="entry name" value="Bacterial luciferase-like"/>
    <property type="match status" value="1"/>
</dbReference>
<dbReference type="RefSeq" id="WP_091629060.1">
    <property type="nucleotide sequence ID" value="NZ_FOEF01000035.1"/>
</dbReference>
<dbReference type="InterPro" id="IPR036661">
    <property type="entry name" value="Luciferase-like_sf"/>
</dbReference>
<dbReference type="STRING" id="394193.SAMN04489732_13533"/>